<dbReference type="Gene3D" id="3.40.50.720">
    <property type="entry name" value="NAD(P)-binding Rossmann-like Domain"/>
    <property type="match status" value="1"/>
</dbReference>
<keyword evidence="5" id="KW-0560">Oxidoreductase</keyword>
<dbReference type="SUPFAM" id="SSF50129">
    <property type="entry name" value="GroES-like"/>
    <property type="match status" value="1"/>
</dbReference>
<evidence type="ECO:0000256" key="2">
    <source>
        <dbReference type="ARBA" id="ARBA00022723"/>
    </source>
</evidence>
<dbReference type="Gene3D" id="3.90.180.10">
    <property type="entry name" value="Medium-chain alcohol dehydrogenases, catalytic domain"/>
    <property type="match status" value="1"/>
</dbReference>
<dbReference type="GO" id="GO:0016651">
    <property type="term" value="F:oxidoreductase activity, acting on NAD(P)H"/>
    <property type="evidence" value="ECO:0007669"/>
    <property type="project" value="InterPro"/>
</dbReference>
<dbReference type="AlphaFoldDB" id="A0A5M9N5N0"/>
<evidence type="ECO:0000256" key="5">
    <source>
        <dbReference type="ARBA" id="ARBA00023002"/>
    </source>
</evidence>
<evidence type="ECO:0000256" key="3">
    <source>
        <dbReference type="ARBA" id="ARBA00022741"/>
    </source>
</evidence>
<dbReference type="VEuPathDB" id="FungiDB:EYZ11_006468"/>
<keyword evidence="4" id="KW-0521">NADP</keyword>
<dbReference type="VEuPathDB" id="FungiDB:EYZ11_006464"/>
<dbReference type="InterPro" id="IPR011032">
    <property type="entry name" value="GroES-like_sf"/>
</dbReference>
<dbReference type="GO" id="GO:0005506">
    <property type="term" value="F:iron ion binding"/>
    <property type="evidence" value="ECO:0007669"/>
    <property type="project" value="InterPro"/>
</dbReference>
<dbReference type="GO" id="GO:0020037">
    <property type="term" value="F:heme binding"/>
    <property type="evidence" value="ECO:0007669"/>
    <property type="project" value="InterPro"/>
</dbReference>
<evidence type="ECO:0000256" key="4">
    <source>
        <dbReference type="ARBA" id="ARBA00022857"/>
    </source>
</evidence>
<dbReference type="PANTHER" id="PTHR45348">
    <property type="entry name" value="HYPOTHETICAL OXIDOREDUCTASE (EUROFUNG)"/>
    <property type="match status" value="1"/>
</dbReference>
<evidence type="ECO:0000256" key="6">
    <source>
        <dbReference type="ARBA" id="ARBA00023004"/>
    </source>
</evidence>
<dbReference type="PRINTS" id="PR00385">
    <property type="entry name" value="P450"/>
</dbReference>
<accession>A0A5M9N5N0</accession>
<dbReference type="InterPro" id="IPR001128">
    <property type="entry name" value="Cyt_P450"/>
</dbReference>
<dbReference type="Pfam" id="PF00067">
    <property type="entry name" value="p450"/>
    <property type="match status" value="1"/>
</dbReference>
<keyword evidence="6 7" id="KW-0408">Iron</keyword>
<dbReference type="PROSITE" id="PS00086">
    <property type="entry name" value="CYTOCHROME_P450"/>
    <property type="match status" value="1"/>
</dbReference>
<dbReference type="InterPro" id="IPR013154">
    <property type="entry name" value="ADH-like_N"/>
</dbReference>
<dbReference type="EMBL" id="QUQM01000002">
    <property type="protein sequence ID" value="KAA8652369.1"/>
    <property type="molecule type" value="Genomic_DNA"/>
</dbReference>
<evidence type="ECO:0000313" key="9">
    <source>
        <dbReference type="EMBL" id="KAA8652369.1"/>
    </source>
</evidence>
<dbReference type="PRINTS" id="PR00463">
    <property type="entry name" value="EP450I"/>
</dbReference>
<dbReference type="SUPFAM" id="SSF48264">
    <property type="entry name" value="Cytochrome P450"/>
    <property type="match status" value="1"/>
</dbReference>
<dbReference type="InterPro" id="IPR047122">
    <property type="entry name" value="Trans-enoyl_RdTase-like"/>
</dbReference>
<dbReference type="CDD" id="cd08249">
    <property type="entry name" value="enoyl_reductase_like"/>
    <property type="match status" value="1"/>
</dbReference>
<organism evidence="9 10">
    <name type="scientific">Aspergillus tanneri</name>
    <dbReference type="NCBI Taxonomy" id="1220188"/>
    <lineage>
        <taxon>Eukaryota</taxon>
        <taxon>Fungi</taxon>
        <taxon>Dikarya</taxon>
        <taxon>Ascomycota</taxon>
        <taxon>Pezizomycotina</taxon>
        <taxon>Eurotiomycetes</taxon>
        <taxon>Eurotiomycetidae</taxon>
        <taxon>Eurotiales</taxon>
        <taxon>Aspergillaceae</taxon>
        <taxon>Aspergillus</taxon>
        <taxon>Aspergillus subgen. Circumdati</taxon>
    </lineage>
</organism>
<dbReference type="GeneID" id="54323975"/>
<dbReference type="RefSeq" id="XP_033431730.1">
    <property type="nucleotide sequence ID" value="XM_033565973.1"/>
</dbReference>
<dbReference type="InterPro" id="IPR017972">
    <property type="entry name" value="Cyt_P450_CS"/>
</dbReference>
<dbReference type="Proteomes" id="UP000324241">
    <property type="component" value="Unassembled WGS sequence"/>
</dbReference>
<evidence type="ECO:0000313" key="10">
    <source>
        <dbReference type="Proteomes" id="UP000324241"/>
    </source>
</evidence>
<dbReference type="CDD" id="cd11069">
    <property type="entry name" value="CYP_FUM15-like"/>
    <property type="match status" value="1"/>
</dbReference>
<evidence type="ECO:0000256" key="1">
    <source>
        <dbReference type="ARBA" id="ARBA00008072"/>
    </source>
</evidence>
<dbReference type="InterPro" id="IPR013149">
    <property type="entry name" value="ADH-like_C"/>
</dbReference>
<feature type="binding site" description="axial binding residue" evidence="7">
    <location>
        <position position="726"/>
    </location>
    <ligand>
        <name>heme</name>
        <dbReference type="ChEBI" id="CHEBI:30413"/>
    </ligand>
    <ligandPart>
        <name>Fe</name>
        <dbReference type="ChEBI" id="CHEBI:18248"/>
    </ligandPart>
</feature>
<comment type="caution">
    <text evidence="9">The sequence shown here is derived from an EMBL/GenBank/DDBJ whole genome shotgun (WGS) entry which is preliminary data.</text>
</comment>
<dbReference type="Gene3D" id="1.10.630.10">
    <property type="entry name" value="Cytochrome P450"/>
    <property type="match status" value="1"/>
</dbReference>
<comment type="similarity">
    <text evidence="1">Belongs to the zinc-containing alcohol dehydrogenase family.</text>
</comment>
<dbReference type="Pfam" id="PF08240">
    <property type="entry name" value="ADH_N"/>
    <property type="match status" value="1"/>
</dbReference>
<keyword evidence="3" id="KW-0547">Nucleotide-binding</keyword>
<reference evidence="9 10" key="1">
    <citation type="submission" date="2019-08" db="EMBL/GenBank/DDBJ databases">
        <title>The genome sequence of a newly discovered highly antifungal drug resistant Aspergillus species, Aspergillus tanneri NIH 1004.</title>
        <authorList>
            <person name="Mounaud S."/>
            <person name="Singh I."/>
            <person name="Joardar V."/>
            <person name="Pakala S."/>
            <person name="Pakala S."/>
            <person name="Venepally P."/>
            <person name="Chung J.K."/>
            <person name="Losada L."/>
            <person name="Nierman W.C."/>
        </authorList>
    </citation>
    <scope>NUCLEOTIDE SEQUENCE [LARGE SCALE GENOMIC DNA]</scope>
    <source>
        <strain evidence="9 10">NIH1004</strain>
    </source>
</reference>
<dbReference type="SUPFAM" id="SSF51735">
    <property type="entry name" value="NAD(P)-binding Rossmann-fold domains"/>
    <property type="match status" value="1"/>
</dbReference>
<dbReference type="OrthoDB" id="1470350at2759"/>
<dbReference type="GO" id="GO:0000166">
    <property type="term" value="F:nucleotide binding"/>
    <property type="evidence" value="ECO:0007669"/>
    <property type="project" value="UniProtKB-KW"/>
</dbReference>
<dbReference type="InterPro" id="IPR036396">
    <property type="entry name" value="Cyt_P450_sf"/>
</dbReference>
<sequence>MVAITTLPSAQRALTAGPNGEFILSHNAPVAELDPDSVIIKTSAVALNPVDTKMIGDFVTPGAIFGFDCAGRVVAVGANISHLAVGDLVCGSADGMNRANPRGGAFAEYVSLLGDMTLRIPEFTLPLENAACLGTALASGCMALFHSLGISPLLLEKPAVEPFPVLIYGGSTSTGTMAIQLVKLCGLHPITTCSPQRFEFVKSYGAEAAFDYKSPTCGEEIRRYTGNTLAYAMDCITQEQSTRICYAAIGRAGGRYVALDPYPERAATRKVVKPDWILATAITGRGYLGPDECRNRGSWWNGQAKRIYTEGNGFPASDWLNSTPHKHMFRYLGILNSERIVVTSPEALAEVCTRNYDFPKSRQAALVAGDLLGRGLVLTDGDEHKHQRKMLLPSFSSKNIRALYPVFWSKAQEVTAALTAVNSTLADGEEGVEIGEWASRAALDVITLAALGLDFGAIRDPNTPLNRAYRQVFEPTRLFQFFSLLKLVIPAWVVRRIPIQQNREIMRAVDRVRETCRQLVHAQREEIARKDTSRTDLLSHILRRSGAALDEAAAVDQMMTFLAAGHETVSVAITWAIYMLCRYPEYQIRLRAEIRELLPGGLDGDAGETSNLAMAETLLDRAVWLTVFCNEVLRYWPPIPLTAREAAHDTTLQGQFIPHGTKIILTIVGTNRDERLWGADARDFRPERWLSSSPTEKDGKKLHLDATGGACSKYANMSFNHGPRMCIGGEFARAEMALMVAALVGRFEFALVNEAMQDEKSIKLSGGGFSVKPVDGLHVTMRRVDGW</sequence>
<gene>
    <name evidence="9" type="ORF">ATNIH1004_001273</name>
</gene>
<comment type="cofactor">
    <cofactor evidence="7">
        <name>heme</name>
        <dbReference type="ChEBI" id="CHEBI:30413"/>
    </cofactor>
</comment>
<dbReference type="Pfam" id="PF00107">
    <property type="entry name" value="ADH_zinc_N"/>
    <property type="match status" value="1"/>
</dbReference>
<feature type="domain" description="Enoyl reductase (ER)" evidence="8">
    <location>
        <begin position="17"/>
        <end position="425"/>
    </location>
</feature>
<dbReference type="SMART" id="SM00829">
    <property type="entry name" value="PKS_ER"/>
    <property type="match status" value="1"/>
</dbReference>
<dbReference type="InterPro" id="IPR036291">
    <property type="entry name" value="NAD(P)-bd_dom_sf"/>
</dbReference>
<keyword evidence="2 7" id="KW-0479">Metal-binding</keyword>
<evidence type="ECO:0000256" key="7">
    <source>
        <dbReference type="PIRSR" id="PIRSR602401-1"/>
    </source>
</evidence>
<dbReference type="GO" id="GO:0016705">
    <property type="term" value="F:oxidoreductase activity, acting on paired donors, with incorporation or reduction of molecular oxygen"/>
    <property type="evidence" value="ECO:0007669"/>
    <property type="project" value="InterPro"/>
</dbReference>
<dbReference type="PANTHER" id="PTHR45348:SF2">
    <property type="entry name" value="ZINC-TYPE ALCOHOL DEHYDROGENASE-LIKE PROTEIN C2E1P3.01"/>
    <property type="match status" value="1"/>
</dbReference>
<proteinExistence type="inferred from homology"/>
<dbReference type="GO" id="GO:0004497">
    <property type="term" value="F:monooxygenase activity"/>
    <property type="evidence" value="ECO:0007669"/>
    <property type="project" value="InterPro"/>
</dbReference>
<dbReference type="InterPro" id="IPR020843">
    <property type="entry name" value="ER"/>
</dbReference>
<dbReference type="InterPro" id="IPR002401">
    <property type="entry name" value="Cyt_P450_E_grp-I"/>
</dbReference>
<protein>
    <recommendedName>
        <fullName evidence="8">Enoyl reductase (ER) domain-containing protein</fullName>
    </recommendedName>
</protein>
<evidence type="ECO:0000259" key="8">
    <source>
        <dbReference type="SMART" id="SM00829"/>
    </source>
</evidence>
<name>A0A5M9N5N0_9EURO</name>
<keyword evidence="7" id="KW-0349">Heme</keyword>